<evidence type="ECO:0000256" key="1">
    <source>
        <dbReference type="SAM" id="SignalP"/>
    </source>
</evidence>
<dbReference type="EMBL" id="JABFDN010000001">
    <property type="protein sequence ID" value="NPU63638.1"/>
    <property type="molecule type" value="Genomic_DNA"/>
</dbReference>
<dbReference type="InterPro" id="IPR036514">
    <property type="entry name" value="SGNH_hydro_sf"/>
</dbReference>
<dbReference type="SUPFAM" id="SSF52266">
    <property type="entry name" value="SGNH hydrolase"/>
    <property type="match status" value="1"/>
</dbReference>
<evidence type="ECO:0000313" key="2">
    <source>
        <dbReference type="EMBL" id="NPU63638.1"/>
    </source>
</evidence>
<sequence length="255" mass="26887">MRRVILLAASLSMVAALPLPATAAAGGQACPVADDLVQATFPMPNARSAAMAQRLDIAVVGSGSSMLAGKAGPDRAYPKQLESALAAQLPGVAVDVIVYARSQESASEQERSIVQLLAARKPSLVIWQTGTVDAIRVVDAEEFGSAVERGVAALQAQNVDVVLMNMQFSPRTQAMIAIGPYADQIRHLALQNSANLFDRLAVMKDWNERGTFDLSAETHSTDVAEEVHACIGKLLARLIVQGMATASHSNSPATE</sequence>
<proteinExistence type="predicted"/>
<feature type="signal peptide" evidence="1">
    <location>
        <begin position="1"/>
        <end position="23"/>
    </location>
</feature>
<feature type="chain" id="PRO_5047544450" evidence="1">
    <location>
        <begin position="24"/>
        <end position="255"/>
    </location>
</feature>
<protein>
    <submittedName>
        <fullName evidence="2">SGNH/GDSL hydrolase family protein</fullName>
    </submittedName>
</protein>
<evidence type="ECO:0000313" key="3">
    <source>
        <dbReference type="Proteomes" id="UP000886476"/>
    </source>
</evidence>
<dbReference type="Proteomes" id="UP000886476">
    <property type="component" value="Unassembled WGS sequence"/>
</dbReference>
<dbReference type="Gene3D" id="3.40.50.1110">
    <property type="entry name" value="SGNH hydrolase"/>
    <property type="match status" value="1"/>
</dbReference>
<gene>
    <name evidence="2" type="ORF">HL667_01350</name>
</gene>
<keyword evidence="3" id="KW-1185">Reference proteome</keyword>
<organism evidence="2 3">
    <name type="scientific">Bradyrhizobium aeschynomenes</name>
    <dbReference type="NCBI Taxonomy" id="2734909"/>
    <lineage>
        <taxon>Bacteria</taxon>
        <taxon>Pseudomonadati</taxon>
        <taxon>Pseudomonadota</taxon>
        <taxon>Alphaproteobacteria</taxon>
        <taxon>Hyphomicrobiales</taxon>
        <taxon>Nitrobacteraceae</taxon>
        <taxon>Bradyrhizobium</taxon>
    </lineage>
</organism>
<keyword evidence="2" id="KW-0378">Hydrolase</keyword>
<dbReference type="InterPro" id="IPR057572">
    <property type="entry name" value="NonGDSL"/>
</dbReference>
<reference evidence="2" key="1">
    <citation type="submission" date="2020-05" db="EMBL/GenBank/DDBJ databases">
        <title>Nod-independent and nitrogen-fixing Bradyrhizobium aeschynomene sp. nov. isolated from nodules of Aeschynomene indica.</title>
        <authorList>
            <person name="Zhang Z."/>
        </authorList>
    </citation>
    <scope>NUCLEOTIDE SEQUENCE</scope>
    <source>
        <strain evidence="2">83012</strain>
    </source>
</reference>
<accession>A0ABX2C6N0</accession>
<dbReference type="RefSeq" id="WP_172108270.1">
    <property type="nucleotide sequence ID" value="NZ_JABFDN010000001.1"/>
</dbReference>
<dbReference type="Pfam" id="PF25182">
    <property type="entry name" value="NonGDSL"/>
    <property type="match status" value="1"/>
</dbReference>
<keyword evidence="1" id="KW-0732">Signal</keyword>
<name>A0ABX2C6N0_9BRAD</name>
<dbReference type="GO" id="GO:0016787">
    <property type="term" value="F:hydrolase activity"/>
    <property type="evidence" value="ECO:0007669"/>
    <property type="project" value="UniProtKB-KW"/>
</dbReference>
<dbReference type="PROSITE" id="PS51257">
    <property type="entry name" value="PROKAR_LIPOPROTEIN"/>
    <property type="match status" value="1"/>
</dbReference>
<comment type="caution">
    <text evidence="2">The sequence shown here is derived from an EMBL/GenBank/DDBJ whole genome shotgun (WGS) entry which is preliminary data.</text>
</comment>